<protein>
    <submittedName>
        <fullName evidence="2">MFS transporter</fullName>
    </submittedName>
</protein>
<dbReference type="PANTHER" id="PTHR23526">
    <property type="entry name" value="INTEGRAL MEMBRANE TRANSPORT PROTEIN-RELATED"/>
    <property type="match status" value="1"/>
</dbReference>
<dbReference type="OrthoDB" id="1117124at2"/>
<keyword evidence="3" id="KW-1185">Reference proteome</keyword>
<name>A0A399QN73_9PROT</name>
<feature type="transmembrane region" description="Helical" evidence="1">
    <location>
        <begin position="199"/>
        <end position="218"/>
    </location>
</feature>
<evidence type="ECO:0000256" key="1">
    <source>
        <dbReference type="SAM" id="Phobius"/>
    </source>
</evidence>
<feature type="transmembrane region" description="Helical" evidence="1">
    <location>
        <begin position="407"/>
        <end position="428"/>
    </location>
</feature>
<feature type="transmembrane region" description="Helical" evidence="1">
    <location>
        <begin position="378"/>
        <end position="401"/>
    </location>
</feature>
<evidence type="ECO:0000313" key="2">
    <source>
        <dbReference type="EMBL" id="RIJ20373.1"/>
    </source>
</evidence>
<feature type="transmembrane region" description="Helical" evidence="1">
    <location>
        <begin position="174"/>
        <end position="193"/>
    </location>
</feature>
<feature type="transmembrane region" description="Helical" evidence="1">
    <location>
        <begin position="316"/>
        <end position="333"/>
    </location>
</feature>
<dbReference type="AlphaFoldDB" id="A0A399QN73"/>
<dbReference type="Gene3D" id="1.20.1250.20">
    <property type="entry name" value="MFS general substrate transporter like domains"/>
    <property type="match status" value="1"/>
</dbReference>
<organism evidence="2 3">
    <name type="scientific">Henriciella barbarensis</name>
    <dbReference type="NCBI Taxonomy" id="86342"/>
    <lineage>
        <taxon>Bacteria</taxon>
        <taxon>Pseudomonadati</taxon>
        <taxon>Pseudomonadota</taxon>
        <taxon>Alphaproteobacteria</taxon>
        <taxon>Hyphomonadales</taxon>
        <taxon>Hyphomonadaceae</taxon>
        <taxon>Henriciella</taxon>
    </lineage>
</organism>
<feature type="transmembrane region" description="Helical" evidence="1">
    <location>
        <begin position="282"/>
        <end position="304"/>
    </location>
</feature>
<gene>
    <name evidence="2" type="ORF">D1224_14700</name>
</gene>
<keyword evidence="1" id="KW-0472">Membrane</keyword>
<accession>A0A399QN73</accession>
<feature type="transmembrane region" description="Helical" evidence="1">
    <location>
        <begin position="255"/>
        <end position="276"/>
    </location>
</feature>
<dbReference type="SUPFAM" id="SSF103473">
    <property type="entry name" value="MFS general substrate transporter"/>
    <property type="match status" value="1"/>
</dbReference>
<evidence type="ECO:0000313" key="3">
    <source>
        <dbReference type="Proteomes" id="UP000265431"/>
    </source>
</evidence>
<feature type="transmembrane region" description="Helical" evidence="1">
    <location>
        <begin position="339"/>
        <end position="357"/>
    </location>
</feature>
<dbReference type="PANTHER" id="PTHR23526:SF2">
    <property type="entry name" value="MAJOR FACILITATOR SUPERFAMILY (MFS) PROFILE DOMAIN-CONTAINING PROTEIN"/>
    <property type="match status" value="1"/>
</dbReference>
<reference evidence="2 3" key="1">
    <citation type="submission" date="2018-08" db="EMBL/GenBank/DDBJ databases">
        <title>Henriciella mobilis sp. nov., isolated from seawater.</title>
        <authorList>
            <person name="Cheng H."/>
            <person name="Wu Y.-H."/>
            <person name="Xu X.-W."/>
            <person name="Guo L.-L."/>
        </authorList>
    </citation>
    <scope>NUCLEOTIDE SEQUENCE [LARGE SCALE GENOMIC DNA]</scope>
    <source>
        <strain evidence="2 3">CCUG66934</strain>
    </source>
</reference>
<dbReference type="EMBL" id="QWGB01000014">
    <property type="protein sequence ID" value="RIJ20373.1"/>
    <property type="molecule type" value="Genomic_DNA"/>
</dbReference>
<proteinExistence type="predicted"/>
<comment type="caution">
    <text evidence="2">The sequence shown here is derived from an EMBL/GenBank/DDBJ whole genome shotgun (WGS) entry which is preliminary data.</text>
</comment>
<dbReference type="InterPro" id="IPR036259">
    <property type="entry name" value="MFS_trans_sf"/>
</dbReference>
<dbReference type="InterPro" id="IPR052528">
    <property type="entry name" value="Sugar_transport-like"/>
</dbReference>
<sequence>MSDTTLDKAYRMLTSEDEGRVCKDIPESACNDQPRNFVTHIASLGATKTADGLIDPKLVLSWLLTQLGAPAVFIGLLVPVRESGALLPQLLTAASLRRLSKRKWAWSVGSAVQGLSAASIALAAIFLKGSAAGLAIVCALGVLALARSVCSVTYKDVLGKTVSKARRGTATGTASSLAAVFVIIFGALLATGAVPRMPVVLAGLLVAAGLWLLAAILFSTLQEEAGATEGGANPLNAALENFGLLAKDAQLRRFIAARGLLISTALAPPFMVALGSEGDTENAFGGLGLLVIASAGASLLSSYVWGRLADRSSRKVLIFSAVAATIALVATLSLNAAGLLSAIWGLPAVIFALMLAYQGVRLGRSTHLVDMATQDTRAAYTALSNTIIGLLLAAGGAFSLIAEYAGVPVVIGVLAAMSALSVLASLGLKEVQESED</sequence>
<keyword evidence="1" id="KW-1133">Transmembrane helix</keyword>
<feature type="transmembrane region" description="Helical" evidence="1">
    <location>
        <begin position="133"/>
        <end position="154"/>
    </location>
</feature>
<feature type="transmembrane region" description="Helical" evidence="1">
    <location>
        <begin position="104"/>
        <end position="127"/>
    </location>
</feature>
<dbReference type="RefSeq" id="WP_119380690.1">
    <property type="nucleotide sequence ID" value="NZ_QWGB01000014.1"/>
</dbReference>
<keyword evidence="1" id="KW-0812">Transmembrane</keyword>
<dbReference type="Proteomes" id="UP000265431">
    <property type="component" value="Unassembled WGS sequence"/>
</dbReference>
<feature type="transmembrane region" description="Helical" evidence="1">
    <location>
        <begin position="59"/>
        <end position="80"/>
    </location>
</feature>